<dbReference type="KEGG" id="ela:UCREL1_11188"/>
<proteinExistence type="predicted"/>
<dbReference type="HOGENOM" id="CLU_1875429_0_0_1"/>
<dbReference type="EMBL" id="KB707524">
    <property type="protein sequence ID" value="EMR61877.1"/>
    <property type="molecule type" value="Genomic_DNA"/>
</dbReference>
<reference evidence="2" key="1">
    <citation type="journal article" date="2013" name="Genome Announc.">
        <title>Draft genome sequence of the grapevine dieback fungus Eutypa lata UCR-EL1.</title>
        <authorList>
            <person name="Blanco-Ulate B."/>
            <person name="Rolshausen P.E."/>
            <person name="Cantu D."/>
        </authorList>
    </citation>
    <scope>NUCLEOTIDE SEQUENCE [LARGE SCALE GENOMIC DNA]</scope>
    <source>
        <strain evidence="2">UCR-EL1</strain>
    </source>
</reference>
<gene>
    <name evidence="1" type="ORF">UCREL1_11188</name>
</gene>
<organism evidence="1 2">
    <name type="scientific">Eutypa lata (strain UCR-EL1)</name>
    <name type="common">Grapevine dieback disease fungus</name>
    <name type="synonym">Eutypa armeniacae</name>
    <dbReference type="NCBI Taxonomy" id="1287681"/>
    <lineage>
        <taxon>Eukaryota</taxon>
        <taxon>Fungi</taxon>
        <taxon>Dikarya</taxon>
        <taxon>Ascomycota</taxon>
        <taxon>Pezizomycotina</taxon>
        <taxon>Sordariomycetes</taxon>
        <taxon>Xylariomycetidae</taxon>
        <taxon>Xylariales</taxon>
        <taxon>Diatrypaceae</taxon>
        <taxon>Eutypa</taxon>
    </lineage>
</organism>
<dbReference type="eggNOG" id="ENOG502SK8Q">
    <property type="taxonomic scope" value="Eukaryota"/>
</dbReference>
<protein>
    <submittedName>
        <fullName evidence="1">Putative gdsl esterase lipase protein</fullName>
    </submittedName>
</protein>
<accession>M7SCI6</accession>
<dbReference type="OrthoDB" id="2013972at2759"/>
<dbReference type="Proteomes" id="UP000012174">
    <property type="component" value="Unassembled WGS sequence"/>
</dbReference>
<evidence type="ECO:0000313" key="2">
    <source>
        <dbReference type="Proteomes" id="UP000012174"/>
    </source>
</evidence>
<keyword evidence="2" id="KW-1185">Reference proteome</keyword>
<name>M7SCI6_EUTLA</name>
<sequence>MILNSWVCVPNMPPLQAAAKATRPPGIPLPRAGLERWSQADFLQSVVEQGGFQKDQITIYKGDVYITTSELDHYANMPWSFTGGTTFVGWLKSDEENWDEAIETVKQELMKMDGYTQLPGGKDQLKSLANIAIASK</sequence>
<evidence type="ECO:0000313" key="1">
    <source>
        <dbReference type="EMBL" id="EMR61877.1"/>
    </source>
</evidence>
<dbReference type="AlphaFoldDB" id="M7SCI6"/>